<proteinExistence type="predicted"/>
<organism evidence="1 2">
    <name type="scientific">Polaribacter glomeratus</name>
    <dbReference type="NCBI Taxonomy" id="102"/>
    <lineage>
        <taxon>Bacteria</taxon>
        <taxon>Pseudomonadati</taxon>
        <taxon>Bacteroidota</taxon>
        <taxon>Flavobacteriia</taxon>
        <taxon>Flavobacteriales</taxon>
        <taxon>Flavobacteriaceae</taxon>
    </lineage>
</organism>
<protein>
    <submittedName>
        <fullName evidence="1">Uncharacterized protein</fullName>
    </submittedName>
</protein>
<accession>A0A2S7WYF9</accession>
<sequence>MSSINWSHKKSRYKLKQDYLKSHSKEFMFNYERKLIEMMNSDIATSFRLEIEGIESESYDINYIQSDEYEINILETALTYVTKSSKLYIKLLDRINDKIDDNNKMRKFNHYCFVLADNSYKTIFLGRRLKQLGINVDIKKTIEEKSYNKAKTNTLSGKQINLYERFLIANEVLQIETKIRTLKISEAEKHNLLSLILGCNIDNAKKIMNGSYDAKVKEDLLQDYFKTLKK</sequence>
<dbReference type="Proteomes" id="UP000239068">
    <property type="component" value="Unassembled WGS sequence"/>
</dbReference>
<evidence type="ECO:0000313" key="2">
    <source>
        <dbReference type="Proteomes" id="UP000239068"/>
    </source>
</evidence>
<gene>
    <name evidence="1" type="ORF">BTO16_08580</name>
</gene>
<evidence type="ECO:0000313" key="1">
    <source>
        <dbReference type="EMBL" id="PQJ82627.1"/>
    </source>
</evidence>
<dbReference type="EMBL" id="MSCM01000001">
    <property type="protein sequence ID" value="PQJ82627.1"/>
    <property type="molecule type" value="Genomic_DNA"/>
</dbReference>
<comment type="caution">
    <text evidence="1">The sequence shown here is derived from an EMBL/GenBank/DDBJ whole genome shotgun (WGS) entry which is preliminary data.</text>
</comment>
<dbReference type="OrthoDB" id="10018628at2"/>
<dbReference type="RefSeq" id="WP_105021179.1">
    <property type="nucleotide sequence ID" value="NZ_MSCM01000001.1"/>
</dbReference>
<dbReference type="AlphaFoldDB" id="A0A2S7WYF9"/>
<name>A0A2S7WYF9_9FLAO</name>
<keyword evidence="2" id="KW-1185">Reference proteome</keyword>
<reference evidence="1 2" key="1">
    <citation type="submission" date="2016-12" db="EMBL/GenBank/DDBJ databases">
        <title>Trade-off between light-utilization and light-protection in marine flavobacteria.</title>
        <authorList>
            <person name="Kumagai Y."/>
            <person name="Yoshizawa S."/>
            <person name="Kogure K."/>
            <person name="Iwasaki W."/>
        </authorList>
    </citation>
    <scope>NUCLEOTIDE SEQUENCE [LARGE SCALE GENOMIC DNA]</scope>
    <source>
        <strain evidence="1 2">ATCC 43844</strain>
    </source>
</reference>